<evidence type="ECO:0000313" key="4">
    <source>
        <dbReference type="EMBL" id="AFL85979.1"/>
    </source>
</evidence>
<comment type="catalytic activity">
    <reaction evidence="1">
        <text>ATP + protein L-histidine = ADP + protein N-phospho-L-histidine.</text>
        <dbReference type="EC" id="2.7.13.3"/>
    </reaction>
</comment>
<evidence type="ECO:0000259" key="3">
    <source>
        <dbReference type="PROSITE" id="PS50112"/>
    </source>
</evidence>
<dbReference type="Proteomes" id="UP000006050">
    <property type="component" value="Chromosome"/>
</dbReference>
<gene>
    <name evidence="4" type="ordered locus">Belba_3478</name>
</gene>
<proteinExistence type="predicted"/>
<dbReference type="SUPFAM" id="SSF47384">
    <property type="entry name" value="Homodimeric domain of signal transducing histidine kinase"/>
    <property type="match status" value="1"/>
</dbReference>
<organism evidence="4 5">
    <name type="scientific">Belliella baltica (strain DSM 15883 / CIP 108006 / LMG 21964 / BA134)</name>
    <dbReference type="NCBI Taxonomy" id="866536"/>
    <lineage>
        <taxon>Bacteria</taxon>
        <taxon>Pseudomonadati</taxon>
        <taxon>Bacteroidota</taxon>
        <taxon>Cytophagia</taxon>
        <taxon>Cytophagales</taxon>
        <taxon>Cyclobacteriaceae</taxon>
        <taxon>Belliella</taxon>
    </lineage>
</organism>
<keyword evidence="5" id="KW-1185">Reference proteome</keyword>
<dbReference type="InterPro" id="IPR000014">
    <property type="entry name" value="PAS"/>
</dbReference>
<dbReference type="InterPro" id="IPR003661">
    <property type="entry name" value="HisK_dim/P_dom"/>
</dbReference>
<name>I3Z9R1_BELBD</name>
<reference evidence="5" key="1">
    <citation type="submission" date="2012-06" db="EMBL/GenBank/DDBJ databases">
        <title>The complete genome of Belliella baltica DSM 15883.</title>
        <authorList>
            <person name="Lucas S."/>
            <person name="Copeland A."/>
            <person name="Lapidus A."/>
            <person name="Goodwin L."/>
            <person name="Pitluck S."/>
            <person name="Peters L."/>
            <person name="Mikhailova N."/>
            <person name="Davenport K."/>
            <person name="Kyrpides N."/>
            <person name="Mavromatis K."/>
            <person name="Pagani I."/>
            <person name="Ivanova N."/>
            <person name="Ovchinnikova G."/>
            <person name="Zeytun A."/>
            <person name="Detter J.C."/>
            <person name="Han C."/>
            <person name="Land M."/>
            <person name="Hauser L."/>
            <person name="Markowitz V."/>
            <person name="Cheng J.-F."/>
            <person name="Hugenholtz P."/>
            <person name="Woyke T."/>
            <person name="Wu D."/>
            <person name="Tindall B."/>
            <person name="Pomrenke H."/>
            <person name="Brambilla E."/>
            <person name="Klenk H.-P."/>
            <person name="Eisen J.A."/>
        </authorList>
    </citation>
    <scope>NUCLEOTIDE SEQUENCE [LARGE SCALE GENOMIC DNA]</scope>
    <source>
        <strain evidence="5">DSM 15883 / CIP 108006 / LMG 21964 / BA134</strain>
    </source>
</reference>
<dbReference type="eggNOG" id="COG3829">
    <property type="taxonomic scope" value="Bacteria"/>
</dbReference>
<dbReference type="PROSITE" id="PS50112">
    <property type="entry name" value="PAS"/>
    <property type="match status" value="1"/>
</dbReference>
<dbReference type="SUPFAM" id="SSF55785">
    <property type="entry name" value="PYP-like sensor domain (PAS domain)"/>
    <property type="match status" value="1"/>
</dbReference>
<dbReference type="EC" id="2.7.13.3" evidence="2"/>
<dbReference type="CDD" id="cd00082">
    <property type="entry name" value="HisKA"/>
    <property type="match status" value="1"/>
</dbReference>
<dbReference type="InterPro" id="IPR013656">
    <property type="entry name" value="PAS_4"/>
</dbReference>
<dbReference type="EMBL" id="CP003281">
    <property type="protein sequence ID" value="AFL85979.1"/>
    <property type="molecule type" value="Genomic_DNA"/>
</dbReference>
<dbReference type="HOGENOM" id="CLU_1202891_0_0_10"/>
<dbReference type="KEGG" id="bbd:Belba_3478"/>
<feature type="domain" description="PAS" evidence="3">
    <location>
        <begin position="34"/>
        <end position="106"/>
    </location>
</feature>
<dbReference type="Gene3D" id="3.30.450.20">
    <property type="entry name" value="PAS domain"/>
    <property type="match status" value="1"/>
</dbReference>
<accession>I3Z9R1</accession>
<dbReference type="GO" id="GO:0000155">
    <property type="term" value="F:phosphorelay sensor kinase activity"/>
    <property type="evidence" value="ECO:0007669"/>
    <property type="project" value="InterPro"/>
</dbReference>
<evidence type="ECO:0000256" key="2">
    <source>
        <dbReference type="ARBA" id="ARBA00012438"/>
    </source>
</evidence>
<dbReference type="Pfam" id="PF08448">
    <property type="entry name" value="PAS_4"/>
    <property type="match status" value="1"/>
</dbReference>
<protein>
    <recommendedName>
        <fullName evidence="2">histidine kinase</fullName>
        <ecNumber evidence="2">2.7.13.3</ecNumber>
    </recommendedName>
</protein>
<dbReference type="InterPro" id="IPR036097">
    <property type="entry name" value="HisK_dim/P_sf"/>
</dbReference>
<dbReference type="InterPro" id="IPR035965">
    <property type="entry name" value="PAS-like_dom_sf"/>
</dbReference>
<evidence type="ECO:0000256" key="1">
    <source>
        <dbReference type="ARBA" id="ARBA00000085"/>
    </source>
</evidence>
<dbReference type="AlphaFoldDB" id="I3Z9R1"/>
<sequence>MPEFEDGNTKPYRVLATFKDITAERQIQNEILESKATLQAIIESSKESIWSLDTNLKVIFCNQKVADQFNRAFGKKLGEGMSMLEMIPEKFKELWEVRYKKALNGESIVFTEEIEIENENFLFESSIQPVFVNNKIIGIAVFSKDVTETTLHIKTIEKQNKTLKEIAWMQSHKVRAPLARLMGLVMLLEEDDQFDIPVLEVRKEILNSSLELDSIIREISSKTHQLEKLD</sequence>
<dbReference type="STRING" id="866536.Belba_3478"/>
<evidence type="ECO:0000313" key="5">
    <source>
        <dbReference type="Proteomes" id="UP000006050"/>
    </source>
</evidence>
<dbReference type="NCBIfam" id="TIGR00229">
    <property type="entry name" value="sensory_box"/>
    <property type="match status" value="1"/>
</dbReference>
<dbReference type="SMART" id="SM00091">
    <property type="entry name" value="PAS"/>
    <property type="match status" value="2"/>
</dbReference>